<name>A0ACB0LL00_TRIPR</name>
<evidence type="ECO:0000313" key="1">
    <source>
        <dbReference type="EMBL" id="CAJ2669926.1"/>
    </source>
</evidence>
<comment type="caution">
    <text evidence="1">The sequence shown here is derived from an EMBL/GenBank/DDBJ whole genome shotgun (WGS) entry which is preliminary data.</text>
</comment>
<proteinExistence type="predicted"/>
<gene>
    <name evidence="1" type="ORF">MILVUS5_LOCUS34046</name>
</gene>
<keyword evidence="2" id="KW-1185">Reference proteome</keyword>
<organism evidence="1 2">
    <name type="scientific">Trifolium pratense</name>
    <name type="common">Red clover</name>
    <dbReference type="NCBI Taxonomy" id="57577"/>
    <lineage>
        <taxon>Eukaryota</taxon>
        <taxon>Viridiplantae</taxon>
        <taxon>Streptophyta</taxon>
        <taxon>Embryophyta</taxon>
        <taxon>Tracheophyta</taxon>
        <taxon>Spermatophyta</taxon>
        <taxon>Magnoliopsida</taxon>
        <taxon>eudicotyledons</taxon>
        <taxon>Gunneridae</taxon>
        <taxon>Pentapetalae</taxon>
        <taxon>rosids</taxon>
        <taxon>fabids</taxon>
        <taxon>Fabales</taxon>
        <taxon>Fabaceae</taxon>
        <taxon>Papilionoideae</taxon>
        <taxon>50 kb inversion clade</taxon>
        <taxon>NPAAA clade</taxon>
        <taxon>Hologalegina</taxon>
        <taxon>IRL clade</taxon>
        <taxon>Trifolieae</taxon>
        <taxon>Trifolium</taxon>
    </lineage>
</organism>
<accession>A0ACB0LL00</accession>
<sequence>MASRFNHLFIFCLLFIALAKAATESFQDPPGFTNCGENTCAKGVGFCYKVCYVEGFIQGGECIRYTHTDEICCCVKNELSSPSGTDPDIKFWCG</sequence>
<protein>
    <submittedName>
        <fullName evidence="1">Uncharacterized protein</fullName>
    </submittedName>
</protein>
<evidence type="ECO:0000313" key="2">
    <source>
        <dbReference type="Proteomes" id="UP001177021"/>
    </source>
</evidence>
<dbReference type="EMBL" id="CASHSV030000615">
    <property type="protein sequence ID" value="CAJ2669926.1"/>
    <property type="molecule type" value="Genomic_DNA"/>
</dbReference>
<dbReference type="Proteomes" id="UP001177021">
    <property type="component" value="Unassembled WGS sequence"/>
</dbReference>
<reference evidence="1" key="1">
    <citation type="submission" date="2023-10" db="EMBL/GenBank/DDBJ databases">
        <authorList>
            <person name="Rodriguez Cubillos JULIANA M."/>
            <person name="De Vega J."/>
        </authorList>
    </citation>
    <scope>NUCLEOTIDE SEQUENCE</scope>
</reference>